<dbReference type="PRINTS" id="PR00598">
    <property type="entry name" value="HTHMARR"/>
</dbReference>
<dbReference type="InterPro" id="IPR000835">
    <property type="entry name" value="HTH_MarR-typ"/>
</dbReference>
<dbReference type="AlphaFoldDB" id="A0A1H0UHH1"/>
<name>A0A1H0UHH1_9ACTN</name>
<evidence type="ECO:0000313" key="2">
    <source>
        <dbReference type="EMBL" id="SDP65629.1"/>
    </source>
</evidence>
<dbReference type="PANTHER" id="PTHR33164">
    <property type="entry name" value="TRANSCRIPTIONAL REGULATOR, MARR FAMILY"/>
    <property type="match status" value="1"/>
</dbReference>
<dbReference type="SMART" id="SM00347">
    <property type="entry name" value="HTH_MARR"/>
    <property type="match status" value="1"/>
</dbReference>
<dbReference type="CDD" id="cd00090">
    <property type="entry name" value="HTH_ARSR"/>
    <property type="match status" value="1"/>
</dbReference>
<gene>
    <name evidence="2" type="ORF">SAMN05660199_04509</name>
</gene>
<accession>A0A1H0UHH1</accession>
<feature type="domain" description="HTH marR-type" evidence="1">
    <location>
        <begin position="12"/>
        <end position="141"/>
    </location>
</feature>
<dbReference type="Proteomes" id="UP000199088">
    <property type="component" value="Unassembled WGS sequence"/>
</dbReference>
<dbReference type="InterPro" id="IPR039422">
    <property type="entry name" value="MarR/SlyA-like"/>
</dbReference>
<proteinExistence type="predicted"/>
<dbReference type="GO" id="GO:0003677">
    <property type="term" value="F:DNA binding"/>
    <property type="evidence" value="ECO:0007669"/>
    <property type="project" value="UniProtKB-KW"/>
</dbReference>
<dbReference type="EMBL" id="FNIR01000020">
    <property type="protein sequence ID" value="SDP65629.1"/>
    <property type="molecule type" value="Genomic_DNA"/>
</dbReference>
<reference evidence="3" key="1">
    <citation type="submission" date="2016-10" db="EMBL/GenBank/DDBJ databases">
        <authorList>
            <person name="Varghese N."/>
            <person name="Submissions S."/>
        </authorList>
    </citation>
    <scope>NUCLEOTIDE SEQUENCE [LARGE SCALE GENOMIC DNA]</scope>
    <source>
        <strain evidence="3">DSM 45843</strain>
    </source>
</reference>
<dbReference type="RefSeq" id="WP_207500825.1">
    <property type="nucleotide sequence ID" value="NZ_FNIR01000020.1"/>
</dbReference>
<organism evidence="2 3">
    <name type="scientific">Klenkia soli</name>
    <dbReference type="NCBI Taxonomy" id="1052260"/>
    <lineage>
        <taxon>Bacteria</taxon>
        <taxon>Bacillati</taxon>
        <taxon>Actinomycetota</taxon>
        <taxon>Actinomycetes</taxon>
        <taxon>Geodermatophilales</taxon>
        <taxon>Geodermatophilaceae</taxon>
        <taxon>Klenkia</taxon>
    </lineage>
</organism>
<dbReference type="SUPFAM" id="SSF46785">
    <property type="entry name" value="Winged helix' DNA-binding domain"/>
    <property type="match status" value="1"/>
</dbReference>
<evidence type="ECO:0000313" key="3">
    <source>
        <dbReference type="Proteomes" id="UP000199088"/>
    </source>
</evidence>
<dbReference type="InterPro" id="IPR011991">
    <property type="entry name" value="ArsR-like_HTH"/>
</dbReference>
<evidence type="ECO:0000259" key="1">
    <source>
        <dbReference type="PROSITE" id="PS50995"/>
    </source>
</evidence>
<dbReference type="InterPro" id="IPR036390">
    <property type="entry name" value="WH_DNA-bd_sf"/>
</dbReference>
<dbReference type="PROSITE" id="PS50995">
    <property type="entry name" value="HTH_MARR_2"/>
    <property type="match status" value="1"/>
</dbReference>
<dbReference type="Pfam" id="PF12802">
    <property type="entry name" value="MarR_2"/>
    <property type="match status" value="1"/>
</dbReference>
<dbReference type="PANTHER" id="PTHR33164:SF43">
    <property type="entry name" value="HTH-TYPE TRANSCRIPTIONAL REPRESSOR YETL"/>
    <property type="match status" value="1"/>
</dbReference>
<keyword evidence="3" id="KW-1185">Reference proteome</keyword>
<dbReference type="GO" id="GO:0003700">
    <property type="term" value="F:DNA-binding transcription factor activity"/>
    <property type="evidence" value="ECO:0007669"/>
    <property type="project" value="InterPro"/>
</dbReference>
<protein>
    <submittedName>
        <fullName evidence="2">DNA-binding transcriptional regulator, MarR family</fullName>
    </submittedName>
</protein>
<dbReference type="STRING" id="1052260.SAMN05660199_04509"/>
<dbReference type="Gene3D" id="1.10.10.10">
    <property type="entry name" value="Winged helix-like DNA-binding domain superfamily/Winged helix DNA-binding domain"/>
    <property type="match status" value="1"/>
</dbReference>
<dbReference type="InterPro" id="IPR036388">
    <property type="entry name" value="WH-like_DNA-bd_sf"/>
</dbReference>
<sequence>MSQPSDPSGWATGRLLSTAARLAEHAWDAHLAHWGLNHAGFAVLHLLSGAPRSQRELAQAMQVEDQTMSRVLERLERHGQVSRARSTHDRRRVEVSLTDAGRTAMVEAEADDAAERMLGDVVPDRAELRAALVALIEDLSARRWSQPG</sequence>
<keyword evidence="2" id="KW-0238">DNA-binding</keyword>
<dbReference type="GO" id="GO:0006950">
    <property type="term" value="P:response to stress"/>
    <property type="evidence" value="ECO:0007669"/>
    <property type="project" value="TreeGrafter"/>
</dbReference>